<feature type="compositionally biased region" description="Low complexity" evidence="8">
    <location>
        <begin position="1"/>
        <end position="33"/>
    </location>
</feature>
<name>A0AAV9JQL1_9PEZI</name>
<evidence type="ECO:0000256" key="5">
    <source>
        <dbReference type="ARBA" id="ARBA00022833"/>
    </source>
</evidence>
<evidence type="ECO:0000256" key="8">
    <source>
        <dbReference type="SAM" id="MobiDB-lite"/>
    </source>
</evidence>
<reference evidence="11 12" key="1">
    <citation type="submission" date="2021-11" db="EMBL/GenBank/DDBJ databases">
        <title>Black yeast isolated from Biological Soil Crust.</title>
        <authorList>
            <person name="Kurbessoian T."/>
        </authorList>
    </citation>
    <scope>NUCLEOTIDE SEQUENCE [LARGE SCALE GENOMIC DNA]</scope>
    <source>
        <strain evidence="11 12">CCFEE 5522</strain>
    </source>
</reference>
<feature type="transmembrane region" description="Helical" evidence="9">
    <location>
        <begin position="531"/>
        <end position="554"/>
    </location>
</feature>
<evidence type="ECO:0000256" key="3">
    <source>
        <dbReference type="ARBA" id="ARBA00022723"/>
    </source>
</evidence>
<feature type="region of interest" description="Disordered" evidence="8">
    <location>
        <begin position="375"/>
        <end position="458"/>
    </location>
</feature>
<proteinExistence type="predicted"/>
<keyword evidence="4" id="KW-0863">Zinc-finger</keyword>
<dbReference type="EMBL" id="JAVFHQ010000010">
    <property type="protein sequence ID" value="KAK4547687.1"/>
    <property type="molecule type" value="Genomic_DNA"/>
</dbReference>
<feature type="compositionally biased region" description="Low complexity" evidence="8">
    <location>
        <begin position="438"/>
        <end position="458"/>
    </location>
</feature>
<evidence type="ECO:0000259" key="10">
    <source>
        <dbReference type="PROSITE" id="PS51292"/>
    </source>
</evidence>
<keyword evidence="7 9" id="KW-0472">Membrane</keyword>
<evidence type="ECO:0000256" key="1">
    <source>
        <dbReference type="ARBA" id="ARBA00004141"/>
    </source>
</evidence>
<feature type="region of interest" description="Disordered" evidence="8">
    <location>
        <begin position="336"/>
        <end position="361"/>
    </location>
</feature>
<sequence length="581" mass="64442">MASLPPRQQSQSQRRTSSDQSPDHSQSQAPASPEGARSATSEDSQTLFLNSPHKEEEQQSQQQQHTPAPPAPPYRNIDDDPDVNKCWICFSDSTEDTPETSPWRDPCPCALVAHEECLLDWIADMEAPKNSRNRPIGGPKIQCPQCKSEIKLARPRNYVVDAVRGLERVGAKAITPAALTVLSATLYNSSMAWGVHSIYSVFGSEDGFRILRPLILNAMRPPVETYVGEPREALQKVMGVVLDHLVHWRLYIGLPLITPVLVLSRTKFADSVLPVLPILFFATQHHLPEDRLDFRHWPPSASLAFAILPYVRSAYNLYYEKVWAQREKRWLKSIQPRNGQGQNDADADGGLANPDHLDPAVDEDDNIFEVRIDGGIWDDWGDEDPGQPQPDAQINRAAPPPMPEARQQDGHDPAQPPPNIIDDRDFAQQQPPPNIGAPPLQQQQQQPQQPPQNNNIIQPQGERRLSFSPTAIAESVLGALLFPTIAGMSGELLKLLLPRAWTTISPLASSGLGGGGGRFSSAARGLLREKWARSLVGGCLFVVAKDAVVLYVRWKMARMHRGRRVLDWEGSGKGARGRRVR</sequence>
<feature type="compositionally biased region" description="Polar residues" evidence="8">
    <location>
        <begin position="38"/>
        <end position="49"/>
    </location>
</feature>
<keyword evidence="12" id="KW-1185">Reference proteome</keyword>
<keyword evidence="6 9" id="KW-1133">Transmembrane helix</keyword>
<dbReference type="SMART" id="SM00744">
    <property type="entry name" value="RINGv"/>
    <property type="match status" value="1"/>
</dbReference>
<evidence type="ECO:0000256" key="2">
    <source>
        <dbReference type="ARBA" id="ARBA00022692"/>
    </source>
</evidence>
<dbReference type="Gene3D" id="3.30.40.10">
    <property type="entry name" value="Zinc/RING finger domain, C3HC4 (zinc finger)"/>
    <property type="match status" value="1"/>
</dbReference>
<comment type="subcellular location">
    <subcellularLocation>
        <location evidence="1">Membrane</location>
        <topology evidence="1">Multi-pass membrane protein</topology>
    </subcellularLocation>
</comment>
<dbReference type="Proteomes" id="UP001324427">
    <property type="component" value="Unassembled WGS sequence"/>
</dbReference>
<evidence type="ECO:0000313" key="12">
    <source>
        <dbReference type="Proteomes" id="UP001324427"/>
    </source>
</evidence>
<dbReference type="InterPro" id="IPR011016">
    <property type="entry name" value="Znf_RING-CH"/>
</dbReference>
<evidence type="ECO:0000256" key="6">
    <source>
        <dbReference type="ARBA" id="ARBA00022989"/>
    </source>
</evidence>
<dbReference type="PANTHER" id="PTHR46283">
    <property type="entry name" value="E3 UBIQUITIN-PROTEIN LIGASE MARCH5"/>
    <property type="match status" value="1"/>
</dbReference>
<organism evidence="11 12">
    <name type="scientific">Oleoguttula mirabilis</name>
    <dbReference type="NCBI Taxonomy" id="1507867"/>
    <lineage>
        <taxon>Eukaryota</taxon>
        <taxon>Fungi</taxon>
        <taxon>Dikarya</taxon>
        <taxon>Ascomycota</taxon>
        <taxon>Pezizomycotina</taxon>
        <taxon>Dothideomycetes</taxon>
        <taxon>Dothideomycetidae</taxon>
        <taxon>Mycosphaerellales</taxon>
        <taxon>Teratosphaeriaceae</taxon>
        <taxon>Oleoguttula</taxon>
    </lineage>
</organism>
<evidence type="ECO:0000256" key="7">
    <source>
        <dbReference type="ARBA" id="ARBA00023136"/>
    </source>
</evidence>
<dbReference type="GO" id="GO:0016020">
    <property type="term" value="C:membrane"/>
    <property type="evidence" value="ECO:0007669"/>
    <property type="project" value="UniProtKB-SubCell"/>
</dbReference>
<feature type="compositionally biased region" description="Low complexity" evidence="8">
    <location>
        <begin position="338"/>
        <end position="353"/>
    </location>
</feature>
<dbReference type="SUPFAM" id="SSF57850">
    <property type="entry name" value="RING/U-box"/>
    <property type="match status" value="1"/>
</dbReference>
<evidence type="ECO:0000313" key="11">
    <source>
        <dbReference type="EMBL" id="KAK4547687.1"/>
    </source>
</evidence>
<dbReference type="PROSITE" id="PS51292">
    <property type="entry name" value="ZF_RING_CH"/>
    <property type="match status" value="1"/>
</dbReference>
<dbReference type="AlphaFoldDB" id="A0AAV9JQL1"/>
<feature type="domain" description="RING-CH-type" evidence="10">
    <location>
        <begin position="78"/>
        <end position="153"/>
    </location>
</feature>
<dbReference type="Pfam" id="PF12906">
    <property type="entry name" value="RINGv"/>
    <property type="match status" value="1"/>
</dbReference>
<dbReference type="GO" id="GO:0008270">
    <property type="term" value="F:zinc ion binding"/>
    <property type="evidence" value="ECO:0007669"/>
    <property type="project" value="UniProtKB-KW"/>
</dbReference>
<dbReference type="InterPro" id="IPR013083">
    <property type="entry name" value="Znf_RING/FYVE/PHD"/>
</dbReference>
<comment type="caution">
    <text evidence="11">The sequence shown here is derived from an EMBL/GenBank/DDBJ whole genome shotgun (WGS) entry which is preliminary data.</text>
</comment>
<protein>
    <recommendedName>
        <fullName evidence="10">RING-CH-type domain-containing protein</fullName>
    </recommendedName>
</protein>
<accession>A0AAV9JQL1</accession>
<evidence type="ECO:0000256" key="4">
    <source>
        <dbReference type="ARBA" id="ARBA00022771"/>
    </source>
</evidence>
<evidence type="ECO:0000256" key="9">
    <source>
        <dbReference type="SAM" id="Phobius"/>
    </source>
</evidence>
<keyword evidence="5" id="KW-0862">Zinc</keyword>
<keyword evidence="2 9" id="KW-0812">Transmembrane</keyword>
<keyword evidence="3" id="KW-0479">Metal-binding</keyword>
<gene>
    <name evidence="11" type="ORF">LTR36_000644</name>
</gene>
<feature type="region of interest" description="Disordered" evidence="8">
    <location>
        <begin position="1"/>
        <end position="79"/>
    </location>
</feature>